<proteinExistence type="predicted"/>
<feature type="domain" description="Bacteriophage T4 Gp27 baseplate hub N-terminal" evidence="2">
    <location>
        <begin position="3"/>
        <end position="198"/>
    </location>
</feature>
<sequence>MLQRAGYPNVSIKLYQNYDAWLENRFIELAATFVTLTMRDGLMNGINEGLLQIYDANNLQTKLTGDEIIQTSLKTANTEITYNRLYGIKHIGASVDMKGDNIITFQLGSMHYVKNLKFSRMFTNNAVVSVQEMMDYIYNDQVKLMPPFQSVNTRVPMTNWVLGINDYFNFIRKFGQTVEREHIPLVWEDMEGLHISDFAEMQSKEPISYIVTEPRLLGETISMIDHKVCFDFEWLTKANGYTRNPYKNMSFYAHSFIDKRQTRVVTGEGLNATSISRSGAYYDQIDRSGSEEYNRMLTFSQYDAYCSAKTYGEFGLTPGKKLEFYDKKNQFLGEYFVDEVIHEISREQSITSMFMFNNSVKITNHEERQIS</sequence>
<feature type="domain" description="Bacteriophage T4 Gp27 baseplate hub C-terminal" evidence="1">
    <location>
        <begin position="201"/>
        <end position="363"/>
    </location>
</feature>
<evidence type="ECO:0000313" key="3">
    <source>
        <dbReference type="EMBL" id="APU00653.1"/>
    </source>
</evidence>
<dbReference type="InterPro" id="IPR043085">
    <property type="entry name" value="Gp27_dom2"/>
</dbReference>
<reference evidence="3 4" key="1">
    <citation type="journal article" date="2017" name="Sci. Rep.">
        <title>Characterization and diversity of phages infecting Aeromonas salmonicida subsp. salmonicida.</title>
        <authorList>
            <person name="Vincent A.T."/>
            <person name="Paquet V.E."/>
            <person name="Bernatchez A."/>
            <person name="Tremblay D.M."/>
            <person name="Moineau S."/>
            <person name="Charette S.J."/>
        </authorList>
    </citation>
    <scope>NUCLEOTIDE SEQUENCE [LARGE SCALE GENOMIC DNA]</scope>
</reference>
<dbReference type="InterPro" id="IPR043083">
    <property type="entry name" value="Gp27_dom3"/>
</dbReference>
<dbReference type="SUPFAM" id="SSF69279">
    <property type="entry name" value="Phage tail proteins"/>
    <property type="match status" value="2"/>
</dbReference>
<dbReference type="Proteomes" id="UP000222894">
    <property type="component" value="Genome"/>
</dbReference>
<evidence type="ECO:0000313" key="4">
    <source>
        <dbReference type="Proteomes" id="UP000222894"/>
    </source>
</evidence>
<evidence type="ECO:0000259" key="2">
    <source>
        <dbReference type="Pfam" id="PF09097"/>
    </source>
</evidence>
<organism evidence="3 4">
    <name type="scientific">Aeromonas phage 44RR2.8t.2</name>
    <dbReference type="NCBI Taxonomy" id="1932900"/>
    <lineage>
        <taxon>Viruses</taxon>
        <taxon>Duplodnaviria</taxon>
        <taxon>Heunggongvirae</taxon>
        <taxon>Uroviricota</taxon>
        <taxon>Caudoviricetes</taxon>
        <taxon>Pantevenvirales</taxon>
        <taxon>Straboviridae</taxon>
        <taxon>Biquartavirus</taxon>
        <taxon>Biquartavirus 44RR2</taxon>
    </lineage>
</organism>
<dbReference type="Gene3D" id="2.40.10.10">
    <property type="entry name" value="Trypsin-like serine proteases"/>
    <property type="match status" value="1"/>
</dbReference>
<dbReference type="Gene3D" id="2.40.30.150">
    <property type="entry name" value="Bacteriophage T4, Gp27, baseplate hub, domain 3"/>
    <property type="match status" value="1"/>
</dbReference>
<accession>A0A219YAC4</accession>
<dbReference type="InterPro" id="IPR015180">
    <property type="entry name" value="Phage_T4_Gp27_C"/>
</dbReference>
<dbReference type="Pfam" id="PF09096">
    <property type="entry name" value="Phage-tail_2"/>
    <property type="match status" value="1"/>
</dbReference>
<dbReference type="GO" id="GO:0098025">
    <property type="term" value="C:virus tail, baseplate"/>
    <property type="evidence" value="ECO:0007669"/>
    <property type="project" value="InterPro"/>
</dbReference>
<protein>
    <submittedName>
        <fullName evidence="3">Baseplate hub protein</fullName>
    </submittedName>
</protein>
<dbReference type="Gene3D" id="3.55.50.20">
    <property type="match status" value="1"/>
</dbReference>
<dbReference type="Pfam" id="PF09097">
    <property type="entry name" value="Phage-tail_1"/>
    <property type="match status" value="1"/>
</dbReference>
<name>A0A219YAC4_9CAUD</name>
<dbReference type="InterPro" id="IPR043084">
    <property type="entry name" value="Gp27_dom4"/>
</dbReference>
<dbReference type="Gene3D" id="3.30.1920.40">
    <property type="match status" value="1"/>
</dbReference>
<dbReference type="InterPro" id="IPR015181">
    <property type="entry name" value="Phage_T4_Gp27_N"/>
</dbReference>
<evidence type="ECO:0000259" key="1">
    <source>
        <dbReference type="Pfam" id="PF09096"/>
    </source>
</evidence>
<dbReference type="InterPro" id="IPR043504">
    <property type="entry name" value="Peptidase_S1_PA_chymotrypsin"/>
</dbReference>
<dbReference type="EMBL" id="KY290948">
    <property type="protein sequence ID" value="APU00653.1"/>
    <property type="molecule type" value="Genomic_DNA"/>
</dbReference>